<reference evidence="2" key="1">
    <citation type="submission" date="2021-05" db="EMBL/GenBank/DDBJ databases">
        <authorList>
            <person name="Alioto T."/>
            <person name="Alioto T."/>
            <person name="Gomez Garrido J."/>
        </authorList>
    </citation>
    <scope>NUCLEOTIDE SEQUENCE</scope>
</reference>
<feature type="region of interest" description="Disordered" evidence="1">
    <location>
        <begin position="1"/>
        <end position="22"/>
    </location>
</feature>
<sequence>MSNSRSDSRDNRSGRGREKADESAFRRNRYCRRCMHGGRRGRDIHRNRVTGLVVRRRTTTTGTRWVQQHLHSLKRLIGFIQLPNLHIEISYSLLLILNFINQGEHKHRIIFSPNTCIFCTFHFQSSTGPTLIGFCLRDRCSGGYR</sequence>
<name>A0A8D8ZDL4_9HEMI</name>
<dbReference type="EMBL" id="HBUF01494859">
    <property type="protein sequence ID" value="CAG6745427.1"/>
    <property type="molecule type" value="Transcribed_RNA"/>
</dbReference>
<dbReference type="AlphaFoldDB" id="A0A8D8ZDL4"/>
<accession>A0A8D8ZDL4</accession>
<proteinExistence type="predicted"/>
<evidence type="ECO:0000256" key="1">
    <source>
        <dbReference type="SAM" id="MobiDB-lite"/>
    </source>
</evidence>
<protein>
    <submittedName>
        <fullName evidence="2">Uncharacterized protein</fullName>
    </submittedName>
</protein>
<organism evidence="2">
    <name type="scientific">Cacopsylla melanoneura</name>
    <dbReference type="NCBI Taxonomy" id="428564"/>
    <lineage>
        <taxon>Eukaryota</taxon>
        <taxon>Metazoa</taxon>
        <taxon>Ecdysozoa</taxon>
        <taxon>Arthropoda</taxon>
        <taxon>Hexapoda</taxon>
        <taxon>Insecta</taxon>
        <taxon>Pterygota</taxon>
        <taxon>Neoptera</taxon>
        <taxon>Paraneoptera</taxon>
        <taxon>Hemiptera</taxon>
        <taxon>Sternorrhyncha</taxon>
        <taxon>Psylloidea</taxon>
        <taxon>Psyllidae</taxon>
        <taxon>Psyllinae</taxon>
        <taxon>Cacopsylla</taxon>
    </lineage>
</organism>
<evidence type="ECO:0000313" key="2">
    <source>
        <dbReference type="EMBL" id="CAG6745427.1"/>
    </source>
</evidence>